<dbReference type="InterPro" id="IPR000182">
    <property type="entry name" value="GNAT_dom"/>
</dbReference>
<dbReference type="InterPro" id="IPR016181">
    <property type="entry name" value="Acyl_CoA_acyltransferase"/>
</dbReference>
<sequence>MEATTPPIPARPLPPGITLRATRVTDAEAINAMANLPRFRWGTLRVPFPSLEGTRRWLEGKNPDDTSIVACAGDQVVGCADLARGKGRRAHAAMLGIGVHDDFAGRGIGSALMAALLDTADNWLDIRRVELHVFADNEPAIALYRKFGFTDEGRCRAYAFRDGRYVDCLAMGRVRV</sequence>
<dbReference type="Proteomes" id="UP000501891">
    <property type="component" value="Chromosome"/>
</dbReference>
<evidence type="ECO:0000313" key="3">
    <source>
        <dbReference type="Proteomes" id="UP000501891"/>
    </source>
</evidence>
<dbReference type="GO" id="GO:0016747">
    <property type="term" value="F:acyltransferase activity, transferring groups other than amino-acyl groups"/>
    <property type="evidence" value="ECO:0007669"/>
    <property type="project" value="InterPro"/>
</dbReference>
<dbReference type="Gene3D" id="3.40.630.30">
    <property type="match status" value="1"/>
</dbReference>
<dbReference type="AlphaFoldDB" id="A0A858RBC6"/>
<dbReference type="KEGG" id="acru:HHL28_15385"/>
<reference evidence="2" key="1">
    <citation type="submission" date="2020-04" db="EMBL/GenBank/DDBJ databases">
        <title>A desert anoxygenic phototrophic bacterium fixes CO2 using RubisCO under aerobic conditions.</title>
        <authorList>
            <person name="Tang K."/>
        </authorList>
    </citation>
    <scope>NUCLEOTIDE SEQUENCE [LARGE SCALE GENOMIC DNA]</scope>
    <source>
        <strain evidence="2">MIMtkB3</strain>
    </source>
</reference>
<accession>A0A858RBC6</accession>
<keyword evidence="3" id="KW-1185">Reference proteome</keyword>
<gene>
    <name evidence="2" type="ORF">HHL28_15385</name>
</gene>
<organism evidence="2 3">
    <name type="scientific">Aerophototrophica crusticola</name>
    <dbReference type="NCBI Taxonomy" id="1709002"/>
    <lineage>
        <taxon>Bacteria</taxon>
        <taxon>Pseudomonadati</taxon>
        <taxon>Pseudomonadota</taxon>
        <taxon>Alphaproteobacteria</taxon>
        <taxon>Rhodospirillales</taxon>
        <taxon>Rhodospirillaceae</taxon>
        <taxon>Aerophototrophica</taxon>
    </lineage>
</organism>
<dbReference type="EMBL" id="CP051775">
    <property type="protein sequence ID" value="QJE74276.1"/>
    <property type="molecule type" value="Genomic_DNA"/>
</dbReference>
<name>A0A858RBC6_9PROT</name>
<dbReference type="CDD" id="cd04301">
    <property type="entry name" value="NAT_SF"/>
    <property type="match status" value="1"/>
</dbReference>
<dbReference type="SUPFAM" id="SSF55729">
    <property type="entry name" value="Acyl-CoA N-acyltransferases (Nat)"/>
    <property type="match status" value="1"/>
</dbReference>
<evidence type="ECO:0000259" key="1">
    <source>
        <dbReference type="PROSITE" id="PS51186"/>
    </source>
</evidence>
<dbReference type="PROSITE" id="PS51186">
    <property type="entry name" value="GNAT"/>
    <property type="match status" value="1"/>
</dbReference>
<dbReference type="Pfam" id="PF00583">
    <property type="entry name" value="Acetyltransf_1"/>
    <property type="match status" value="1"/>
</dbReference>
<dbReference type="PANTHER" id="PTHR43415:SF3">
    <property type="entry name" value="GNAT-FAMILY ACETYLTRANSFERASE"/>
    <property type="match status" value="1"/>
</dbReference>
<evidence type="ECO:0000313" key="2">
    <source>
        <dbReference type="EMBL" id="QJE74276.1"/>
    </source>
</evidence>
<feature type="domain" description="N-acetyltransferase" evidence="1">
    <location>
        <begin position="17"/>
        <end position="167"/>
    </location>
</feature>
<dbReference type="PANTHER" id="PTHR43415">
    <property type="entry name" value="SPERMIDINE N(1)-ACETYLTRANSFERASE"/>
    <property type="match status" value="1"/>
</dbReference>
<proteinExistence type="predicted"/>
<protein>
    <submittedName>
        <fullName evidence="2">GNAT family N-acetyltransferase</fullName>
    </submittedName>
</protein>